<protein>
    <recommendedName>
        <fullName evidence="3">Lipoprotein</fullName>
    </recommendedName>
</protein>
<sequence>MKMKKKIVRLGILLALIPMLSGCWYLVAGGAGAYGGYKMKEKGYTVQSPIAKEKGTAQQAK</sequence>
<accession>A0A1H7P2Q2</accession>
<keyword evidence="2" id="KW-1185">Reference proteome</keyword>
<name>A0A1H7P2Q2_9PROT</name>
<gene>
    <name evidence="1" type="ORF">SAMN05216387_10815</name>
</gene>
<reference evidence="1 2" key="1">
    <citation type="submission" date="2016-10" db="EMBL/GenBank/DDBJ databases">
        <authorList>
            <person name="de Groot N.N."/>
        </authorList>
    </citation>
    <scope>NUCLEOTIDE SEQUENCE [LARGE SCALE GENOMIC DNA]</scope>
    <source>
        <strain evidence="1 2">Nv1</strain>
    </source>
</reference>
<evidence type="ECO:0000313" key="1">
    <source>
        <dbReference type="EMBL" id="SEL29347.1"/>
    </source>
</evidence>
<organism evidence="1 2">
    <name type="scientific">Nitrosovibrio tenuis</name>
    <dbReference type="NCBI Taxonomy" id="1233"/>
    <lineage>
        <taxon>Bacteria</taxon>
        <taxon>Pseudomonadati</taxon>
        <taxon>Pseudomonadota</taxon>
        <taxon>Betaproteobacteria</taxon>
        <taxon>Nitrosomonadales</taxon>
        <taxon>Nitrosomonadaceae</taxon>
        <taxon>Nitrosovibrio</taxon>
    </lineage>
</organism>
<dbReference type="AlphaFoldDB" id="A0A1H7P2Q2"/>
<dbReference type="PROSITE" id="PS51257">
    <property type="entry name" value="PROKAR_LIPOPROTEIN"/>
    <property type="match status" value="1"/>
</dbReference>
<dbReference type="Proteomes" id="UP000198620">
    <property type="component" value="Unassembled WGS sequence"/>
</dbReference>
<evidence type="ECO:0000313" key="2">
    <source>
        <dbReference type="Proteomes" id="UP000198620"/>
    </source>
</evidence>
<dbReference type="EMBL" id="FOBH01000008">
    <property type="protein sequence ID" value="SEL29347.1"/>
    <property type="molecule type" value="Genomic_DNA"/>
</dbReference>
<dbReference type="RefSeq" id="WP_090828943.1">
    <property type="nucleotide sequence ID" value="NZ_FOBH01000008.1"/>
</dbReference>
<evidence type="ECO:0008006" key="3">
    <source>
        <dbReference type="Google" id="ProtNLM"/>
    </source>
</evidence>
<proteinExistence type="predicted"/>